<evidence type="ECO:0000313" key="2">
    <source>
        <dbReference type="Proteomes" id="UP000277108"/>
    </source>
</evidence>
<sequence length="125" mass="14990">MKEQLIIANMKELLQLIKSQYELSRSIVCNTTDSNKNIDNYTFENDIKPFVERYDQKVEDFVHFLRENQQNIPTIHDGQIQMMIDHYNSISVECFDGHKSKMQFMNKYNFIKSIVNKVEYELLQE</sequence>
<proteinExistence type="predicted"/>
<accession>A0A3N5BJI2</accession>
<dbReference type="Pfam" id="PF08807">
    <property type="entry name" value="DUF1798"/>
    <property type="match status" value="1"/>
</dbReference>
<evidence type="ECO:0000313" key="1">
    <source>
        <dbReference type="EMBL" id="RPF58004.1"/>
    </source>
</evidence>
<name>A0A3N5BJI2_9BACL</name>
<keyword evidence="2" id="KW-1185">Reference proteome</keyword>
<reference evidence="1 2" key="1">
    <citation type="submission" date="2018-11" db="EMBL/GenBank/DDBJ databases">
        <title>Genomic Encyclopedia of Type Strains, Phase IV (KMG-IV): sequencing the most valuable type-strain genomes for metagenomic binning, comparative biology and taxonomic classification.</title>
        <authorList>
            <person name="Goeker M."/>
        </authorList>
    </citation>
    <scope>NUCLEOTIDE SEQUENCE [LARGE SCALE GENOMIC DNA]</scope>
    <source>
        <strain evidence="1 2">DSM 29158</strain>
    </source>
</reference>
<dbReference type="SUPFAM" id="SSF140415">
    <property type="entry name" value="YppE-like"/>
    <property type="match status" value="1"/>
</dbReference>
<gene>
    <name evidence="1" type="ORF">EDD62_0642</name>
</gene>
<dbReference type="EMBL" id="RKRK01000002">
    <property type="protein sequence ID" value="RPF58004.1"/>
    <property type="molecule type" value="Genomic_DNA"/>
</dbReference>
<dbReference type="Proteomes" id="UP000277108">
    <property type="component" value="Unassembled WGS sequence"/>
</dbReference>
<dbReference type="Gene3D" id="1.20.120.440">
    <property type="entry name" value="YppE-like"/>
    <property type="match status" value="1"/>
</dbReference>
<dbReference type="AlphaFoldDB" id="A0A3N5BJI2"/>
<dbReference type="InterPro" id="IPR023351">
    <property type="entry name" value="YppE-like_sf"/>
</dbReference>
<protein>
    <submittedName>
        <fullName evidence="1">Uncharacterized protein DUF1798</fullName>
    </submittedName>
</protein>
<comment type="caution">
    <text evidence="1">The sequence shown here is derived from an EMBL/GenBank/DDBJ whole genome shotgun (WGS) entry which is preliminary data.</text>
</comment>
<dbReference type="InterPro" id="IPR014913">
    <property type="entry name" value="YppE-like"/>
</dbReference>
<dbReference type="RefSeq" id="WP_123807504.1">
    <property type="nucleotide sequence ID" value="NZ_RKRK01000002.1"/>
</dbReference>
<organism evidence="1 2">
    <name type="scientific">Abyssicoccus albus</name>
    <dbReference type="NCBI Taxonomy" id="1817405"/>
    <lineage>
        <taxon>Bacteria</taxon>
        <taxon>Bacillati</taxon>
        <taxon>Bacillota</taxon>
        <taxon>Bacilli</taxon>
        <taxon>Bacillales</taxon>
        <taxon>Abyssicoccaceae</taxon>
    </lineage>
</organism>